<dbReference type="PANTHER" id="PTHR30572:SF18">
    <property type="entry name" value="ABC-TYPE MACROLIDE FAMILY EXPORT SYSTEM PERMEASE COMPONENT 2"/>
    <property type="match status" value="1"/>
</dbReference>
<dbReference type="InterPro" id="IPR003838">
    <property type="entry name" value="ABC3_permease_C"/>
</dbReference>
<dbReference type="Pfam" id="PF02687">
    <property type="entry name" value="FtsX"/>
    <property type="match status" value="2"/>
</dbReference>
<feature type="domain" description="ABC3 transporter permease C-terminal" evidence="7">
    <location>
        <begin position="294"/>
        <end position="411"/>
    </location>
</feature>
<dbReference type="AlphaFoldDB" id="A0A556MSZ3"/>
<feature type="transmembrane region" description="Helical" evidence="6">
    <location>
        <begin position="767"/>
        <end position="787"/>
    </location>
</feature>
<gene>
    <name evidence="9" type="ORF">FO440_02300</name>
</gene>
<evidence type="ECO:0000256" key="4">
    <source>
        <dbReference type="ARBA" id="ARBA00022989"/>
    </source>
</evidence>
<feature type="domain" description="ABC3 transporter permease C-terminal" evidence="7">
    <location>
        <begin position="684"/>
        <end position="785"/>
    </location>
</feature>
<dbReference type="GO" id="GO:0005886">
    <property type="term" value="C:plasma membrane"/>
    <property type="evidence" value="ECO:0007669"/>
    <property type="project" value="UniProtKB-SubCell"/>
</dbReference>
<keyword evidence="4 6" id="KW-1133">Transmembrane helix</keyword>
<dbReference type="Proteomes" id="UP000318733">
    <property type="component" value="Unassembled WGS sequence"/>
</dbReference>
<evidence type="ECO:0000256" key="5">
    <source>
        <dbReference type="ARBA" id="ARBA00023136"/>
    </source>
</evidence>
<feature type="transmembrane region" description="Helical" evidence="6">
    <location>
        <begin position="725"/>
        <end position="747"/>
    </location>
</feature>
<dbReference type="OrthoDB" id="1451596at2"/>
<feature type="transmembrane region" description="Helical" evidence="6">
    <location>
        <begin position="291"/>
        <end position="310"/>
    </location>
</feature>
<evidence type="ECO:0000259" key="8">
    <source>
        <dbReference type="Pfam" id="PF12704"/>
    </source>
</evidence>
<proteinExistence type="predicted"/>
<evidence type="ECO:0000256" key="6">
    <source>
        <dbReference type="SAM" id="Phobius"/>
    </source>
</evidence>
<keyword evidence="3 6" id="KW-0812">Transmembrane</keyword>
<comment type="subcellular location">
    <subcellularLocation>
        <location evidence="1">Cell membrane</location>
        <topology evidence="1">Multi-pass membrane protein</topology>
    </subcellularLocation>
</comment>
<feature type="transmembrane region" description="Helical" evidence="6">
    <location>
        <begin position="681"/>
        <end position="704"/>
    </location>
</feature>
<dbReference type="InterPro" id="IPR025857">
    <property type="entry name" value="MacB_PCD"/>
</dbReference>
<protein>
    <submittedName>
        <fullName evidence="9">FtsX-like permease family protein</fullName>
    </submittedName>
</protein>
<name>A0A556MSZ3_9SPHI</name>
<dbReference type="RefSeq" id="WP_144246608.1">
    <property type="nucleotide sequence ID" value="NZ_VLPK01000001.1"/>
</dbReference>
<feature type="transmembrane region" description="Helical" evidence="6">
    <location>
        <begin position="21"/>
        <end position="43"/>
    </location>
</feature>
<evidence type="ECO:0000256" key="1">
    <source>
        <dbReference type="ARBA" id="ARBA00004651"/>
    </source>
</evidence>
<dbReference type="Pfam" id="PF12704">
    <property type="entry name" value="MacB_PCD"/>
    <property type="match status" value="2"/>
</dbReference>
<feature type="domain" description="MacB-like periplasmic core" evidence="8">
    <location>
        <begin position="441"/>
        <end position="643"/>
    </location>
</feature>
<feature type="transmembrane region" description="Helical" evidence="6">
    <location>
        <begin position="344"/>
        <end position="365"/>
    </location>
</feature>
<comment type="caution">
    <text evidence="9">The sequence shown here is derived from an EMBL/GenBank/DDBJ whole genome shotgun (WGS) entry which is preliminary data.</text>
</comment>
<sequence length="804" mass="90026">MIKNYIKTAWRNLWKNKVFSALNIAGLAVGMAACIVIMLFVFFEKSFDNFHTKNIYRLNEVQTFQGMAAQKVGLSMSPMGPTLKHEFPQVENFTRVRWLNKFAFTYNDKKLYLPQIFAVDSTFLQMFDFALISGDRKTALQKPNSIIITEATAKKLFGTTDVLGKTLPHYGDNKGDTINFAITGVLKDVPKNSQMQFDAIYPISTSAKPADLMANWGGNWLDTYVELAPGTDIKKLEAKFPAYLTKYSNDQNLKKVIQLFLLPLKDIHAGASDIGLDYINFRKFDQKSTNLFAIIAFIVLAIACINFMNLSTARSAERAKEVGVRKSIGAGRYELAIQFLSETVLLAVIAMVIALIIVWVSLPYINQLSDRELSLNFLQNPLQGVFIIGFTIVVGLISGIYPAIYLSSFQPIKVLKGGVETGKNKGTFRNILVVGQFTSAVFLMIATVFVVKQLHFMQKQDPGFTREQVVTVPLNGNTDSKYDLIKQELLANSLIKDVTAAQDVLGSHLDQSGVTFRPSTGPAKDFGLTRLIVDNNYLKLFDIKVLEGRNFSTEKGASGREYIINEKLAHELLKEMPKNTPMSALIGQRFGMDSLGTITGICKNFNFNSLHYKIETLFINYRREWGYSQLSVKINGKRASEAVSFIQSVWNKNFPDRPFEYQFLDDHFNEVYKADNQVSKIVGILAGLAIMISCLGLFGLASYSAEQRVKEIGVRKVLGASVQNIVLLLSGNFLKLVLLANLLAWPLAWYTMNKWLQDFAYRIDIKLSVFVFIAVTSVFIAVITISFQSVKAALANPVKSLRSE</sequence>
<reference evidence="9 10" key="1">
    <citation type="submission" date="2019-07" db="EMBL/GenBank/DDBJ databases">
        <authorList>
            <person name="Huq M.A."/>
        </authorList>
    </citation>
    <scope>NUCLEOTIDE SEQUENCE [LARGE SCALE GENOMIC DNA]</scope>
    <source>
        <strain evidence="9 10">MAH-19</strain>
    </source>
</reference>
<feature type="domain" description="MacB-like periplasmic core" evidence="8">
    <location>
        <begin position="20"/>
        <end position="240"/>
    </location>
</feature>
<keyword evidence="5 6" id="KW-0472">Membrane</keyword>
<evidence type="ECO:0000313" key="9">
    <source>
        <dbReference type="EMBL" id="TSJ43043.1"/>
    </source>
</evidence>
<dbReference type="GO" id="GO:0022857">
    <property type="term" value="F:transmembrane transporter activity"/>
    <property type="evidence" value="ECO:0007669"/>
    <property type="project" value="TreeGrafter"/>
</dbReference>
<dbReference type="EMBL" id="VLPK01000001">
    <property type="protein sequence ID" value="TSJ43043.1"/>
    <property type="molecule type" value="Genomic_DNA"/>
</dbReference>
<evidence type="ECO:0000256" key="3">
    <source>
        <dbReference type="ARBA" id="ARBA00022692"/>
    </source>
</evidence>
<organism evidence="9 10">
    <name type="scientific">Mucilaginibacter corticis</name>
    <dbReference type="NCBI Taxonomy" id="2597670"/>
    <lineage>
        <taxon>Bacteria</taxon>
        <taxon>Pseudomonadati</taxon>
        <taxon>Bacteroidota</taxon>
        <taxon>Sphingobacteriia</taxon>
        <taxon>Sphingobacteriales</taxon>
        <taxon>Sphingobacteriaceae</taxon>
        <taxon>Mucilaginibacter</taxon>
    </lineage>
</organism>
<accession>A0A556MSZ3</accession>
<evidence type="ECO:0000256" key="2">
    <source>
        <dbReference type="ARBA" id="ARBA00022475"/>
    </source>
</evidence>
<keyword evidence="2" id="KW-1003">Cell membrane</keyword>
<feature type="transmembrane region" description="Helical" evidence="6">
    <location>
        <begin position="427"/>
        <end position="451"/>
    </location>
</feature>
<dbReference type="PROSITE" id="PS51257">
    <property type="entry name" value="PROKAR_LIPOPROTEIN"/>
    <property type="match status" value="1"/>
</dbReference>
<keyword evidence="10" id="KW-1185">Reference proteome</keyword>
<dbReference type="InterPro" id="IPR050250">
    <property type="entry name" value="Macrolide_Exporter_MacB"/>
</dbReference>
<evidence type="ECO:0000313" key="10">
    <source>
        <dbReference type="Proteomes" id="UP000318733"/>
    </source>
</evidence>
<dbReference type="PANTHER" id="PTHR30572">
    <property type="entry name" value="MEMBRANE COMPONENT OF TRANSPORTER-RELATED"/>
    <property type="match status" value="1"/>
</dbReference>
<feature type="transmembrane region" description="Helical" evidence="6">
    <location>
        <begin position="385"/>
        <end position="406"/>
    </location>
</feature>
<evidence type="ECO:0000259" key="7">
    <source>
        <dbReference type="Pfam" id="PF02687"/>
    </source>
</evidence>